<feature type="transmembrane region" description="Helical" evidence="5">
    <location>
        <begin position="156"/>
        <end position="178"/>
    </location>
</feature>
<evidence type="ECO:0000256" key="2">
    <source>
        <dbReference type="ARBA" id="ARBA00022692"/>
    </source>
</evidence>
<dbReference type="AlphaFoldDB" id="A0A2S6INH7"/>
<evidence type="ECO:0000256" key="4">
    <source>
        <dbReference type="ARBA" id="ARBA00023136"/>
    </source>
</evidence>
<protein>
    <submittedName>
        <fullName evidence="6">DoxX-like protein</fullName>
    </submittedName>
</protein>
<proteinExistence type="predicted"/>
<evidence type="ECO:0000256" key="1">
    <source>
        <dbReference type="ARBA" id="ARBA00004141"/>
    </source>
</evidence>
<organism evidence="6 7">
    <name type="scientific">Nonlabens xylanidelens</name>
    <dbReference type="NCBI Taxonomy" id="191564"/>
    <lineage>
        <taxon>Bacteria</taxon>
        <taxon>Pseudomonadati</taxon>
        <taxon>Bacteroidota</taxon>
        <taxon>Flavobacteriia</taxon>
        <taxon>Flavobacteriales</taxon>
        <taxon>Flavobacteriaceae</taxon>
        <taxon>Nonlabens</taxon>
    </lineage>
</organism>
<sequence>MKKEKIIDFGILALRWYLVFYMINYGWSKLTLSQFGVYDPSILEHPIKDIDSFYVAWHLFGRSTFFNVATGILEIIGGILLIFNRTVLIGALIVLSILAQILIIDIAFTTAVQGFALPIRIGGMILADLLILYYYRDKIIIAWENLTSGITTKFKYKWWIFLILPIVGFLMDFVFAILTMPFKLLLNWIAE</sequence>
<dbReference type="InterPro" id="IPR032808">
    <property type="entry name" value="DoxX"/>
</dbReference>
<keyword evidence="2 5" id="KW-0812">Transmembrane</keyword>
<feature type="transmembrane region" description="Helical" evidence="5">
    <location>
        <begin position="7"/>
        <end position="27"/>
    </location>
</feature>
<dbReference type="EMBL" id="PTJE01000002">
    <property type="protein sequence ID" value="PPK95804.1"/>
    <property type="molecule type" value="Genomic_DNA"/>
</dbReference>
<keyword evidence="7" id="KW-1185">Reference proteome</keyword>
<evidence type="ECO:0000313" key="6">
    <source>
        <dbReference type="EMBL" id="PPK95804.1"/>
    </source>
</evidence>
<reference evidence="6 7" key="1">
    <citation type="submission" date="2018-02" db="EMBL/GenBank/DDBJ databases">
        <title>Genomic Encyclopedia of Archaeal and Bacterial Type Strains, Phase II (KMG-II): from individual species to whole genera.</title>
        <authorList>
            <person name="Goeker M."/>
        </authorList>
    </citation>
    <scope>NUCLEOTIDE SEQUENCE [LARGE SCALE GENOMIC DNA]</scope>
    <source>
        <strain evidence="6 7">DSM 16809</strain>
    </source>
</reference>
<keyword evidence="3 5" id="KW-1133">Transmembrane helix</keyword>
<keyword evidence="4 5" id="KW-0472">Membrane</keyword>
<dbReference type="OrthoDB" id="5524812at2"/>
<gene>
    <name evidence="6" type="ORF">LY01_01397</name>
</gene>
<evidence type="ECO:0000256" key="3">
    <source>
        <dbReference type="ARBA" id="ARBA00022989"/>
    </source>
</evidence>
<name>A0A2S6INH7_9FLAO</name>
<comment type="caution">
    <text evidence="6">The sequence shown here is derived from an EMBL/GenBank/DDBJ whole genome shotgun (WGS) entry which is preliminary data.</text>
</comment>
<evidence type="ECO:0000313" key="7">
    <source>
        <dbReference type="Proteomes" id="UP000239002"/>
    </source>
</evidence>
<dbReference type="Proteomes" id="UP000239002">
    <property type="component" value="Unassembled WGS sequence"/>
</dbReference>
<dbReference type="RefSeq" id="WP_104515090.1">
    <property type="nucleotide sequence ID" value="NZ_MQVW01000002.1"/>
</dbReference>
<comment type="subcellular location">
    <subcellularLocation>
        <location evidence="1">Membrane</location>
        <topology evidence="1">Multi-pass membrane protein</topology>
    </subcellularLocation>
</comment>
<dbReference type="Pfam" id="PF07681">
    <property type="entry name" value="DoxX"/>
    <property type="match status" value="1"/>
</dbReference>
<feature type="transmembrane region" description="Helical" evidence="5">
    <location>
        <begin position="64"/>
        <end position="83"/>
    </location>
</feature>
<accession>A0A2S6INH7</accession>
<feature type="transmembrane region" description="Helical" evidence="5">
    <location>
        <begin position="88"/>
        <end position="109"/>
    </location>
</feature>
<feature type="transmembrane region" description="Helical" evidence="5">
    <location>
        <begin position="115"/>
        <end position="135"/>
    </location>
</feature>
<dbReference type="GO" id="GO:0016020">
    <property type="term" value="C:membrane"/>
    <property type="evidence" value="ECO:0007669"/>
    <property type="project" value="UniProtKB-SubCell"/>
</dbReference>
<evidence type="ECO:0000256" key="5">
    <source>
        <dbReference type="SAM" id="Phobius"/>
    </source>
</evidence>